<evidence type="ECO:0000259" key="9">
    <source>
        <dbReference type="Pfam" id="PF01379"/>
    </source>
</evidence>
<evidence type="ECO:0000256" key="2">
    <source>
        <dbReference type="ARBA" id="ARBA00004735"/>
    </source>
</evidence>
<evidence type="ECO:0000256" key="4">
    <source>
        <dbReference type="ARBA" id="ARBA00011245"/>
    </source>
</evidence>
<dbReference type="GO" id="GO:0004418">
    <property type="term" value="F:hydroxymethylbilane synthase activity"/>
    <property type="evidence" value="ECO:0007669"/>
    <property type="project" value="UniProtKB-UniRule"/>
</dbReference>
<keyword evidence="5 8" id="KW-0808">Transferase</keyword>
<comment type="similarity">
    <text evidence="3 8">Belongs to the HMBS family.</text>
</comment>
<dbReference type="Pfam" id="PF03900">
    <property type="entry name" value="Porphobil_deamC"/>
    <property type="match status" value="1"/>
</dbReference>
<evidence type="ECO:0000256" key="8">
    <source>
        <dbReference type="HAMAP-Rule" id="MF_00260"/>
    </source>
</evidence>
<comment type="pathway">
    <text evidence="2">Porphyrin-containing compound metabolism; protoporphyrin-IX biosynthesis; coproporphyrinogen-III from 5-aminolevulinate: step 2/4.</text>
</comment>
<evidence type="ECO:0000256" key="3">
    <source>
        <dbReference type="ARBA" id="ARBA00005638"/>
    </source>
</evidence>
<dbReference type="InterPro" id="IPR022419">
    <property type="entry name" value="Porphobilin_deaminase_cofac_BS"/>
</dbReference>
<accession>A0A2S6NDG9</accession>
<dbReference type="GO" id="GO:0005737">
    <property type="term" value="C:cytoplasm"/>
    <property type="evidence" value="ECO:0007669"/>
    <property type="project" value="UniProtKB-UniRule"/>
</dbReference>
<dbReference type="PANTHER" id="PTHR11557:SF0">
    <property type="entry name" value="PORPHOBILINOGEN DEAMINASE"/>
    <property type="match status" value="1"/>
</dbReference>
<dbReference type="PROSITE" id="PS00533">
    <property type="entry name" value="PORPHOBILINOGEN_DEAM"/>
    <property type="match status" value="1"/>
</dbReference>
<keyword evidence="12" id="KW-1185">Reference proteome</keyword>
<dbReference type="OrthoDB" id="9810298at2"/>
<organism evidence="11 12">
    <name type="scientific">Rhodopila globiformis</name>
    <name type="common">Rhodopseudomonas globiformis</name>
    <dbReference type="NCBI Taxonomy" id="1071"/>
    <lineage>
        <taxon>Bacteria</taxon>
        <taxon>Pseudomonadati</taxon>
        <taxon>Pseudomonadota</taxon>
        <taxon>Alphaproteobacteria</taxon>
        <taxon>Acetobacterales</taxon>
        <taxon>Acetobacteraceae</taxon>
        <taxon>Rhodopila</taxon>
    </lineage>
</organism>
<comment type="cofactor">
    <cofactor evidence="8">
        <name>dipyrromethane</name>
        <dbReference type="ChEBI" id="CHEBI:60342"/>
    </cofactor>
    <text evidence="8">Binds 1 dipyrromethane group covalently.</text>
</comment>
<dbReference type="SUPFAM" id="SSF53850">
    <property type="entry name" value="Periplasmic binding protein-like II"/>
    <property type="match status" value="1"/>
</dbReference>
<evidence type="ECO:0000256" key="5">
    <source>
        <dbReference type="ARBA" id="ARBA00022679"/>
    </source>
</evidence>
<dbReference type="EC" id="2.5.1.61" evidence="8"/>
<comment type="caution">
    <text evidence="11">The sequence shown here is derived from an EMBL/GenBank/DDBJ whole genome shotgun (WGS) entry which is preliminary data.</text>
</comment>
<comment type="catalytic activity">
    <reaction evidence="7 8">
        <text>4 porphobilinogen + H2O = hydroxymethylbilane + 4 NH4(+)</text>
        <dbReference type="Rhea" id="RHEA:13185"/>
        <dbReference type="ChEBI" id="CHEBI:15377"/>
        <dbReference type="ChEBI" id="CHEBI:28938"/>
        <dbReference type="ChEBI" id="CHEBI:57845"/>
        <dbReference type="ChEBI" id="CHEBI:58126"/>
        <dbReference type="EC" id="2.5.1.61"/>
    </reaction>
</comment>
<dbReference type="InterPro" id="IPR022418">
    <property type="entry name" value="Porphobilinogen_deaminase_C"/>
</dbReference>
<dbReference type="InterPro" id="IPR022417">
    <property type="entry name" value="Porphobilin_deaminase_N"/>
</dbReference>
<name>A0A2S6NDG9_RHOGL</name>
<gene>
    <name evidence="8" type="primary">hemC</name>
    <name evidence="11" type="ORF">CCS01_15550</name>
</gene>
<dbReference type="NCBIfam" id="TIGR00212">
    <property type="entry name" value="hemC"/>
    <property type="match status" value="1"/>
</dbReference>
<dbReference type="GO" id="GO:0006782">
    <property type="term" value="P:protoporphyrinogen IX biosynthetic process"/>
    <property type="evidence" value="ECO:0007669"/>
    <property type="project" value="UniProtKB-UniRule"/>
</dbReference>
<comment type="miscellaneous">
    <text evidence="8">The porphobilinogen subunits are added to the dipyrromethane group.</text>
</comment>
<evidence type="ECO:0000313" key="12">
    <source>
        <dbReference type="Proteomes" id="UP000239724"/>
    </source>
</evidence>
<evidence type="ECO:0000313" key="11">
    <source>
        <dbReference type="EMBL" id="PPQ32650.1"/>
    </source>
</evidence>
<dbReference type="InterPro" id="IPR000860">
    <property type="entry name" value="HemC"/>
</dbReference>
<dbReference type="PIRSF" id="PIRSF001438">
    <property type="entry name" value="4pyrrol_synth_OHMeBilane_synth"/>
    <property type="match status" value="1"/>
</dbReference>
<evidence type="ECO:0000259" key="10">
    <source>
        <dbReference type="Pfam" id="PF03900"/>
    </source>
</evidence>
<dbReference type="Gene3D" id="3.30.160.40">
    <property type="entry name" value="Porphobilinogen deaminase, C-terminal domain"/>
    <property type="match status" value="1"/>
</dbReference>
<comment type="subunit">
    <text evidence="4 8">Monomer.</text>
</comment>
<dbReference type="UniPathway" id="UPA00251">
    <property type="reaction ID" value="UER00319"/>
</dbReference>
<dbReference type="Pfam" id="PF01379">
    <property type="entry name" value="Porphobil_deam"/>
    <property type="match status" value="1"/>
</dbReference>
<evidence type="ECO:0000256" key="1">
    <source>
        <dbReference type="ARBA" id="ARBA00002869"/>
    </source>
</evidence>
<proteinExistence type="inferred from homology"/>
<evidence type="ECO:0000256" key="7">
    <source>
        <dbReference type="ARBA" id="ARBA00048169"/>
    </source>
</evidence>
<sequence>MNRAMNAPAPTPLRAGTRGSPLALVQTRTFNRLLAAVPGAPPSVETIISVTGDAVLDRPLAEIGGKGLFAKEIHEALLDGRIDLAVHSLKDLETELPPGIVLACVLKREDPRDCLMLGKGCNPADDADPLACLPQGALVGTSSVRRQAQLLHARPDLRVTNFRGNVQTRLRKLSEGECHASLLALAGLNRLEMDIPAKLVLDPDVMVPSAAQGIVGVTARASDTALLELLAKMDDAEARVAATAERSLLGELDGSCRTPIGGHAQRLPDGNIVLTGLVARADGTFLLKRSITGPATGAALIGKELGDSLRGDSPADLFA</sequence>
<evidence type="ECO:0000256" key="6">
    <source>
        <dbReference type="ARBA" id="ARBA00023244"/>
    </source>
</evidence>
<dbReference type="PRINTS" id="PR00151">
    <property type="entry name" value="PORPHBDMNASE"/>
</dbReference>
<dbReference type="SUPFAM" id="SSF54782">
    <property type="entry name" value="Porphobilinogen deaminase (hydroxymethylbilane synthase), C-terminal domain"/>
    <property type="match status" value="1"/>
</dbReference>
<dbReference type="FunFam" id="3.40.190.10:FF:000005">
    <property type="entry name" value="Porphobilinogen deaminase"/>
    <property type="match status" value="1"/>
</dbReference>
<dbReference type="Proteomes" id="UP000239724">
    <property type="component" value="Unassembled WGS sequence"/>
</dbReference>
<dbReference type="PANTHER" id="PTHR11557">
    <property type="entry name" value="PORPHOBILINOGEN DEAMINASE"/>
    <property type="match status" value="1"/>
</dbReference>
<dbReference type="InterPro" id="IPR036803">
    <property type="entry name" value="Porphobilinogen_deaminase_C_sf"/>
</dbReference>
<comment type="function">
    <text evidence="1 8">Tetrapolymerization of the monopyrrole PBG into the hydroxymethylbilane pre-uroporphyrinogen in several discrete steps.</text>
</comment>
<dbReference type="Gene3D" id="3.40.190.10">
    <property type="entry name" value="Periplasmic binding protein-like II"/>
    <property type="match status" value="2"/>
</dbReference>
<protein>
    <recommendedName>
        <fullName evidence="8">Porphobilinogen deaminase</fullName>
        <shortName evidence="8">PBG</shortName>
        <ecNumber evidence="8">2.5.1.61</ecNumber>
    </recommendedName>
    <alternativeName>
        <fullName evidence="8">Hydroxymethylbilane synthase</fullName>
        <shortName evidence="8">HMBS</shortName>
    </alternativeName>
    <alternativeName>
        <fullName evidence="8">Pre-uroporphyrinogen synthase</fullName>
    </alternativeName>
</protein>
<dbReference type="AlphaFoldDB" id="A0A2S6NDG9"/>
<feature type="modified residue" description="S-(dipyrrolylmethanemethyl)cysteine" evidence="8">
    <location>
        <position position="256"/>
    </location>
</feature>
<keyword evidence="6 8" id="KW-0627">Porphyrin biosynthesis</keyword>
<feature type="domain" description="Porphobilinogen deaminase C-terminal" evidence="10">
    <location>
        <begin position="241"/>
        <end position="309"/>
    </location>
</feature>
<dbReference type="HAMAP" id="MF_00260">
    <property type="entry name" value="Porphobil_deam"/>
    <property type="match status" value="1"/>
</dbReference>
<feature type="domain" description="Porphobilinogen deaminase N-terminal" evidence="9">
    <location>
        <begin position="13"/>
        <end position="226"/>
    </location>
</feature>
<reference evidence="11 12" key="1">
    <citation type="journal article" date="2018" name="Arch. Microbiol.">
        <title>New insights into the metabolic potential of the phototrophic purple bacterium Rhodopila globiformis DSM 161(T) from its draft genome sequence and evidence for a vanadium-dependent nitrogenase.</title>
        <authorList>
            <person name="Imhoff J.F."/>
            <person name="Rahn T."/>
            <person name="Kunzel S."/>
            <person name="Neulinger S.C."/>
        </authorList>
    </citation>
    <scope>NUCLEOTIDE SEQUENCE [LARGE SCALE GENOMIC DNA]</scope>
    <source>
        <strain evidence="11 12">DSM 161</strain>
    </source>
</reference>
<dbReference type="EMBL" id="NHRY01000164">
    <property type="protein sequence ID" value="PPQ32650.1"/>
    <property type="molecule type" value="Genomic_DNA"/>
</dbReference>